<evidence type="ECO:0000256" key="6">
    <source>
        <dbReference type="SAM" id="Phobius"/>
    </source>
</evidence>
<dbReference type="InterPro" id="IPR011701">
    <property type="entry name" value="MFS"/>
</dbReference>
<feature type="transmembrane region" description="Helical" evidence="6">
    <location>
        <begin position="362"/>
        <end position="384"/>
    </location>
</feature>
<dbReference type="PANTHER" id="PTHR43124:SF10">
    <property type="entry name" value="PURINE EFFLUX PUMP PBUE"/>
    <property type="match status" value="1"/>
</dbReference>
<comment type="caution">
    <text evidence="8">The sequence shown here is derived from an EMBL/GenBank/DDBJ whole genome shotgun (WGS) entry which is preliminary data.</text>
</comment>
<feature type="transmembrane region" description="Helical" evidence="6">
    <location>
        <begin position="105"/>
        <end position="124"/>
    </location>
</feature>
<feature type="domain" description="Major facilitator superfamily (MFS) profile" evidence="7">
    <location>
        <begin position="39"/>
        <end position="413"/>
    </location>
</feature>
<feature type="transmembrane region" description="Helical" evidence="6">
    <location>
        <begin position="301"/>
        <end position="318"/>
    </location>
</feature>
<keyword evidence="3 6" id="KW-0812">Transmembrane</keyword>
<evidence type="ECO:0000256" key="4">
    <source>
        <dbReference type="ARBA" id="ARBA00022989"/>
    </source>
</evidence>
<dbReference type="Gene3D" id="1.20.1250.20">
    <property type="entry name" value="MFS general substrate transporter like domains"/>
    <property type="match status" value="1"/>
</dbReference>
<dbReference type="GO" id="GO:0022857">
    <property type="term" value="F:transmembrane transporter activity"/>
    <property type="evidence" value="ECO:0007669"/>
    <property type="project" value="InterPro"/>
</dbReference>
<dbReference type="AlphaFoldDB" id="A0A554XBN2"/>
<dbReference type="Pfam" id="PF07690">
    <property type="entry name" value="MFS_1"/>
    <property type="match status" value="1"/>
</dbReference>
<evidence type="ECO:0000313" key="8">
    <source>
        <dbReference type="EMBL" id="TSE33245.1"/>
    </source>
</evidence>
<keyword evidence="4 6" id="KW-1133">Transmembrane helix</keyword>
<dbReference type="InterPro" id="IPR036259">
    <property type="entry name" value="MFS_trans_sf"/>
</dbReference>
<protein>
    <submittedName>
        <fullName evidence="8">Purine efflux pump PbuE</fullName>
    </submittedName>
</protein>
<keyword evidence="9" id="KW-1185">Reference proteome</keyword>
<feature type="transmembrane region" description="Helical" evidence="6">
    <location>
        <begin position="235"/>
        <end position="257"/>
    </location>
</feature>
<dbReference type="Proteomes" id="UP000318294">
    <property type="component" value="Unassembled WGS sequence"/>
</dbReference>
<feature type="transmembrane region" description="Helical" evidence="6">
    <location>
        <begin position="324"/>
        <end position="341"/>
    </location>
</feature>
<sequence>MASTPPAPTHDLTAVDAPATHGVAVAPHPSPPPAALPGWLWWLAGCNFVIGTGAFGVTGYLSAIATGLGIGLGAAGQTMTIYALANAVLAPALLMATARWPRTRLLPLALGLFALGAAVCALAPNMVTLLTGRVLMGAGAVFTPVAAGLAVQTADPALRGRGLSRVFLGMSLSYVLGMPYGAWVGLQWGWRWPLASVAVAALLMAWGLRRHMPPLRAGSGAPTLSLRPIWHRHDIWAALALTLLYFTGIFVVTAYMGPVQLALNPLSPAGLSALLGGIGLAGVAGTLAGGWAADRLGPQRTLALALTCLLAAMIAAPWTAGHLPWTAAVFALWTVCGFGLMTPQQSRLAELAFAQAPLLLSLNASMVYIGTALGAAIGGAAIGWIGLVHLPWLGAVFVALALGTLGLNRPPARTGTPAH</sequence>
<name>A0A554XBN2_9BURK</name>
<dbReference type="CDD" id="cd17324">
    <property type="entry name" value="MFS_NepI_like"/>
    <property type="match status" value="1"/>
</dbReference>
<dbReference type="InterPro" id="IPR050189">
    <property type="entry name" value="MFS_Efflux_Transporters"/>
</dbReference>
<feature type="transmembrane region" description="Helical" evidence="6">
    <location>
        <begin position="269"/>
        <end position="289"/>
    </location>
</feature>
<dbReference type="RefSeq" id="WP_144328763.1">
    <property type="nucleotide sequence ID" value="NZ_VJON01000030.1"/>
</dbReference>
<dbReference type="SUPFAM" id="SSF103473">
    <property type="entry name" value="MFS general substrate transporter"/>
    <property type="match status" value="1"/>
</dbReference>
<gene>
    <name evidence="8" type="primary">pbuE</name>
    <name evidence="8" type="ORF">Tchar_01834</name>
</gene>
<feature type="transmembrane region" description="Helical" evidence="6">
    <location>
        <begin position="189"/>
        <end position="208"/>
    </location>
</feature>
<keyword evidence="5 6" id="KW-0472">Membrane</keyword>
<accession>A0A554XBN2</accession>
<evidence type="ECO:0000259" key="7">
    <source>
        <dbReference type="PROSITE" id="PS50850"/>
    </source>
</evidence>
<feature type="transmembrane region" description="Helical" evidence="6">
    <location>
        <begin position="163"/>
        <end position="183"/>
    </location>
</feature>
<reference evidence="8 9" key="1">
    <citation type="submission" date="2019-07" db="EMBL/GenBank/DDBJ databases">
        <title>Tepidimonas charontis SPSP-6 draft genome.</title>
        <authorList>
            <person name="Da Costa M.S."/>
            <person name="Froufe H.J.C."/>
            <person name="Egas C."/>
            <person name="Albuquerque L."/>
        </authorList>
    </citation>
    <scope>NUCLEOTIDE SEQUENCE [LARGE SCALE GENOMIC DNA]</scope>
    <source>
        <strain evidence="8 9">SPSP-6</strain>
    </source>
</reference>
<dbReference type="GO" id="GO:0005886">
    <property type="term" value="C:plasma membrane"/>
    <property type="evidence" value="ECO:0007669"/>
    <property type="project" value="UniProtKB-SubCell"/>
</dbReference>
<dbReference type="PROSITE" id="PS50850">
    <property type="entry name" value="MFS"/>
    <property type="match status" value="1"/>
</dbReference>
<evidence type="ECO:0000256" key="2">
    <source>
        <dbReference type="ARBA" id="ARBA00022475"/>
    </source>
</evidence>
<dbReference type="OrthoDB" id="7029536at2"/>
<proteinExistence type="predicted"/>
<evidence type="ECO:0000256" key="3">
    <source>
        <dbReference type="ARBA" id="ARBA00022692"/>
    </source>
</evidence>
<evidence type="ECO:0000256" key="5">
    <source>
        <dbReference type="ARBA" id="ARBA00023136"/>
    </source>
</evidence>
<dbReference type="EMBL" id="VJON01000030">
    <property type="protein sequence ID" value="TSE33245.1"/>
    <property type="molecule type" value="Genomic_DNA"/>
</dbReference>
<comment type="subcellular location">
    <subcellularLocation>
        <location evidence="1">Cell membrane</location>
        <topology evidence="1">Multi-pass membrane protein</topology>
    </subcellularLocation>
</comment>
<feature type="transmembrane region" description="Helical" evidence="6">
    <location>
        <begin position="39"/>
        <end position="61"/>
    </location>
</feature>
<feature type="transmembrane region" description="Helical" evidence="6">
    <location>
        <begin position="390"/>
        <end position="407"/>
    </location>
</feature>
<dbReference type="InterPro" id="IPR020846">
    <property type="entry name" value="MFS_dom"/>
</dbReference>
<organism evidence="8 9">
    <name type="scientific">Tepidimonas charontis</name>
    <dbReference type="NCBI Taxonomy" id="2267262"/>
    <lineage>
        <taxon>Bacteria</taxon>
        <taxon>Pseudomonadati</taxon>
        <taxon>Pseudomonadota</taxon>
        <taxon>Betaproteobacteria</taxon>
        <taxon>Burkholderiales</taxon>
        <taxon>Tepidimonas</taxon>
    </lineage>
</organism>
<evidence type="ECO:0000256" key="1">
    <source>
        <dbReference type="ARBA" id="ARBA00004651"/>
    </source>
</evidence>
<dbReference type="PANTHER" id="PTHR43124">
    <property type="entry name" value="PURINE EFFLUX PUMP PBUE"/>
    <property type="match status" value="1"/>
</dbReference>
<keyword evidence="2" id="KW-1003">Cell membrane</keyword>
<evidence type="ECO:0000313" key="9">
    <source>
        <dbReference type="Proteomes" id="UP000318294"/>
    </source>
</evidence>